<comment type="similarity">
    <text evidence="1 2">Belongs to the anti-sigma-factor antagonist family.</text>
</comment>
<evidence type="ECO:0000313" key="5">
    <source>
        <dbReference type="Proteomes" id="UP001271792"/>
    </source>
</evidence>
<protein>
    <recommendedName>
        <fullName evidence="2">Anti-sigma factor antagonist</fullName>
    </recommendedName>
</protein>
<dbReference type="RefSeq" id="WP_319986636.1">
    <property type="nucleotide sequence ID" value="NZ_JAXAVV010000013.1"/>
</dbReference>
<name>A0ABU4TWV8_9PSEU</name>
<reference evidence="4 5" key="1">
    <citation type="submission" date="2023-11" db="EMBL/GenBank/DDBJ databases">
        <title>Lentzea sokolovensis, sp. nov., Lentzea kristufkii, sp. nov., and Lentzea miocenensis, sp. nov., rare actinobacteria from Sokolov Coal Basin, Miocene lacustrine sediment, Czech Republic.</title>
        <authorList>
            <person name="Lara A."/>
            <person name="Kotroba L."/>
            <person name="Nouioui I."/>
            <person name="Neumann-Schaal M."/>
            <person name="Mast Y."/>
            <person name="Chronakova A."/>
        </authorList>
    </citation>
    <scope>NUCLEOTIDE SEQUENCE [LARGE SCALE GENOMIC DNA]</scope>
    <source>
        <strain evidence="4 5">BCCO 10_0798</strain>
    </source>
</reference>
<evidence type="ECO:0000313" key="4">
    <source>
        <dbReference type="EMBL" id="MDX8052779.1"/>
    </source>
</evidence>
<evidence type="ECO:0000259" key="3">
    <source>
        <dbReference type="PROSITE" id="PS50801"/>
    </source>
</evidence>
<dbReference type="PANTHER" id="PTHR33495">
    <property type="entry name" value="ANTI-SIGMA FACTOR ANTAGONIST TM_1081-RELATED-RELATED"/>
    <property type="match status" value="1"/>
</dbReference>
<keyword evidence="5" id="KW-1185">Reference proteome</keyword>
<dbReference type="CDD" id="cd07043">
    <property type="entry name" value="STAS_anti-anti-sigma_factors"/>
    <property type="match status" value="1"/>
</dbReference>
<feature type="domain" description="STAS" evidence="3">
    <location>
        <begin position="34"/>
        <end position="134"/>
    </location>
</feature>
<dbReference type="EMBL" id="JAXAVV010000013">
    <property type="protein sequence ID" value="MDX8052779.1"/>
    <property type="molecule type" value="Genomic_DNA"/>
</dbReference>
<dbReference type="SUPFAM" id="SSF52091">
    <property type="entry name" value="SpoIIaa-like"/>
    <property type="match status" value="1"/>
</dbReference>
<sequence>MTAVLQPSRVAVVPLLANFDVELLTVTARPVVSGAVVLAVRGEVDSCTSPLLKIRLLEHVRPTDPPLVIDLTDVSFLGAAGLTVLVTVREAAMAAGIALCLVGCTRPVLLPLKVTGLDGVFDICPDIAHALLRLGCGPDG</sequence>
<dbReference type="PROSITE" id="PS50801">
    <property type="entry name" value="STAS"/>
    <property type="match status" value="1"/>
</dbReference>
<dbReference type="Pfam" id="PF01740">
    <property type="entry name" value="STAS"/>
    <property type="match status" value="1"/>
</dbReference>
<comment type="caution">
    <text evidence="4">The sequence shown here is derived from an EMBL/GenBank/DDBJ whole genome shotgun (WGS) entry which is preliminary data.</text>
</comment>
<dbReference type="NCBIfam" id="TIGR00377">
    <property type="entry name" value="ant_ant_sig"/>
    <property type="match status" value="1"/>
</dbReference>
<evidence type="ECO:0000256" key="2">
    <source>
        <dbReference type="RuleBase" id="RU003749"/>
    </source>
</evidence>
<gene>
    <name evidence="4" type="ORF">SK571_25645</name>
</gene>
<dbReference type="PANTHER" id="PTHR33495:SF2">
    <property type="entry name" value="ANTI-SIGMA FACTOR ANTAGONIST TM_1081-RELATED"/>
    <property type="match status" value="1"/>
</dbReference>
<organism evidence="4 5">
    <name type="scientific">Lentzea kristufekii</name>
    <dbReference type="NCBI Taxonomy" id="3095430"/>
    <lineage>
        <taxon>Bacteria</taxon>
        <taxon>Bacillati</taxon>
        <taxon>Actinomycetota</taxon>
        <taxon>Actinomycetes</taxon>
        <taxon>Pseudonocardiales</taxon>
        <taxon>Pseudonocardiaceae</taxon>
        <taxon>Lentzea</taxon>
    </lineage>
</organism>
<dbReference type="InterPro" id="IPR002645">
    <property type="entry name" value="STAS_dom"/>
</dbReference>
<evidence type="ECO:0000256" key="1">
    <source>
        <dbReference type="ARBA" id="ARBA00009013"/>
    </source>
</evidence>
<dbReference type="InterPro" id="IPR003658">
    <property type="entry name" value="Anti-sigma_ant"/>
</dbReference>
<dbReference type="InterPro" id="IPR036513">
    <property type="entry name" value="STAS_dom_sf"/>
</dbReference>
<proteinExistence type="inferred from homology"/>
<dbReference type="Gene3D" id="3.30.750.24">
    <property type="entry name" value="STAS domain"/>
    <property type="match status" value="1"/>
</dbReference>
<accession>A0ABU4TWV8</accession>
<dbReference type="Proteomes" id="UP001271792">
    <property type="component" value="Unassembled WGS sequence"/>
</dbReference>